<dbReference type="InterPro" id="IPR037151">
    <property type="entry name" value="AlkB-like_sf"/>
</dbReference>
<dbReference type="GO" id="GO:0006631">
    <property type="term" value="P:fatty acid metabolic process"/>
    <property type="evidence" value="ECO:0007669"/>
    <property type="project" value="TreeGrafter"/>
</dbReference>
<dbReference type="GO" id="GO:0006974">
    <property type="term" value="P:DNA damage response"/>
    <property type="evidence" value="ECO:0007669"/>
    <property type="project" value="InterPro"/>
</dbReference>
<organism evidence="2 3">
    <name type="scientific">Fragilariopsis cylindrus CCMP1102</name>
    <dbReference type="NCBI Taxonomy" id="635003"/>
    <lineage>
        <taxon>Eukaryota</taxon>
        <taxon>Sar</taxon>
        <taxon>Stramenopiles</taxon>
        <taxon>Ochrophyta</taxon>
        <taxon>Bacillariophyta</taxon>
        <taxon>Bacillariophyceae</taxon>
        <taxon>Bacillariophycidae</taxon>
        <taxon>Bacillariales</taxon>
        <taxon>Bacillariaceae</taxon>
        <taxon>Fragilariopsis</taxon>
    </lineage>
</organism>
<evidence type="ECO:0000256" key="1">
    <source>
        <dbReference type="SAM" id="MobiDB-lite"/>
    </source>
</evidence>
<name>A0A1E7FQY9_9STRA</name>
<dbReference type="AlphaFoldDB" id="A0A1E7FQY9"/>
<sequence>MATNLKRNLNLQFLTSISKKGVQVCSISSTTSTTISSNHARIPDPSFVNTLNAPFDFDASCAVVYNEYITSTEEDLVANDIKNKMKRRRYEKGHWDAVINLYKEVEIADDSFQEEGDEKNNYSEGIPKLFNRIRQQLAEHHLTDYYDDQESIHWLPCHAIDLKKDGELNAHVDSVRFSGDLVAGLSLLSPSIMRLIPCDDNDDDDNKNSENSTKDEEPYYVDMFLPPRSLYVLTGVGRYKYSHQLLPDGSIFHKTDTDIVVRRDHRLSVIFRDSKQPSS</sequence>
<evidence type="ECO:0000313" key="2">
    <source>
        <dbReference type="EMBL" id="OEU20568.1"/>
    </source>
</evidence>
<dbReference type="SUPFAM" id="SSF51197">
    <property type="entry name" value="Clavaminate synthase-like"/>
    <property type="match status" value="1"/>
</dbReference>
<dbReference type="InParanoid" id="A0A1E7FQY9"/>
<dbReference type="GO" id="GO:0005759">
    <property type="term" value="C:mitochondrial matrix"/>
    <property type="evidence" value="ECO:0007669"/>
    <property type="project" value="TreeGrafter"/>
</dbReference>
<dbReference type="KEGG" id="fcy:FRACYDRAFT_180788"/>
<evidence type="ECO:0008006" key="4">
    <source>
        <dbReference type="Google" id="ProtNLM"/>
    </source>
</evidence>
<protein>
    <recommendedName>
        <fullName evidence="4">Alpha-ketoglutarate-dependent dioxygenase AlkB-like domain-containing protein</fullName>
    </recommendedName>
</protein>
<dbReference type="InterPro" id="IPR032870">
    <property type="entry name" value="ALKBH7-like"/>
</dbReference>
<dbReference type="OrthoDB" id="28127at2759"/>
<dbReference type="EMBL" id="KV784354">
    <property type="protein sequence ID" value="OEU20568.1"/>
    <property type="molecule type" value="Genomic_DNA"/>
</dbReference>
<reference evidence="2 3" key="1">
    <citation type="submission" date="2016-09" db="EMBL/GenBank/DDBJ databases">
        <title>Extensive genetic diversity and differential bi-allelic expression allows diatom success in the polar Southern Ocean.</title>
        <authorList>
            <consortium name="DOE Joint Genome Institute"/>
            <person name="Mock T."/>
            <person name="Otillar R.P."/>
            <person name="Strauss J."/>
            <person name="Dupont C."/>
            <person name="Frickenhaus S."/>
            <person name="Maumus F."/>
            <person name="Mcmullan M."/>
            <person name="Sanges R."/>
            <person name="Schmutz J."/>
            <person name="Toseland A."/>
            <person name="Valas R."/>
            <person name="Veluchamy A."/>
            <person name="Ward B.J."/>
            <person name="Allen A."/>
            <person name="Barry K."/>
            <person name="Falciatore A."/>
            <person name="Ferrante M."/>
            <person name="Fortunato A.E."/>
            <person name="Gloeckner G."/>
            <person name="Gruber A."/>
            <person name="Hipkin R."/>
            <person name="Janech M."/>
            <person name="Kroth P."/>
            <person name="Leese F."/>
            <person name="Lindquist E."/>
            <person name="Lyon B.R."/>
            <person name="Martin J."/>
            <person name="Mayer C."/>
            <person name="Parker M."/>
            <person name="Quesneville H."/>
            <person name="Raymond J."/>
            <person name="Uhlig C."/>
            <person name="Valentin K.U."/>
            <person name="Worden A.Z."/>
            <person name="Armbrust E.V."/>
            <person name="Bowler C."/>
            <person name="Green B."/>
            <person name="Moulton V."/>
            <person name="Van Oosterhout C."/>
            <person name="Grigoriev I."/>
        </authorList>
    </citation>
    <scope>NUCLEOTIDE SEQUENCE [LARGE SCALE GENOMIC DNA]</scope>
    <source>
        <strain evidence="2 3">CCMP1102</strain>
    </source>
</reference>
<feature type="region of interest" description="Disordered" evidence="1">
    <location>
        <begin position="198"/>
        <end position="217"/>
    </location>
</feature>
<accession>A0A1E7FQY9</accession>
<dbReference type="PANTHER" id="PTHR21052:SF0">
    <property type="entry name" value="ALPHA-KETOGLUTARATE-DEPENDENT DIOXYGENASE ALKB HOMOLOG 7, MITOCHONDRIAL"/>
    <property type="match status" value="1"/>
</dbReference>
<feature type="compositionally biased region" description="Basic and acidic residues" evidence="1">
    <location>
        <begin position="206"/>
        <end position="217"/>
    </location>
</feature>
<dbReference type="PANTHER" id="PTHR21052">
    <property type="entry name" value="SPERMATOGENESIS ASSOCIATED 11-RELATED"/>
    <property type="match status" value="1"/>
</dbReference>
<gene>
    <name evidence="2" type="ORF">FRACYDRAFT_180788</name>
</gene>
<evidence type="ECO:0000313" key="3">
    <source>
        <dbReference type="Proteomes" id="UP000095751"/>
    </source>
</evidence>
<dbReference type="Proteomes" id="UP000095751">
    <property type="component" value="Unassembled WGS sequence"/>
</dbReference>
<keyword evidence="3" id="KW-1185">Reference proteome</keyword>
<dbReference type="Gene3D" id="2.60.120.590">
    <property type="entry name" value="Alpha-ketoglutarate-dependent dioxygenase AlkB-like"/>
    <property type="match status" value="1"/>
</dbReference>
<proteinExistence type="predicted"/>